<gene>
    <name evidence="4" type="ORF">JOE69_000833</name>
</gene>
<evidence type="ECO:0000313" key="5">
    <source>
        <dbReference type="Proteomes" id="UP001185069"/>
    </source>
</evidence>
<feature type="compositionally biased region" description="Polar residues" evidence="1">
    <location>
        <begin position="1"/>
        <end position="14"/>
    </location>
</feature>
<protein>
    <recommendedName>
        <fullName evidence="3">DUF4350 domain-containing protein</fullName>
    </recommendedName>
</protein>
<evidence type="ECO:0000259" key="3">
    <source>
        <dbReference type="Pfam" id="PF14258"/>
    </source>
</evidence>
<feature type="region of interest" description="Disordered" evidence="1">
    <location>
        <begin position="1"/>
        <end position="22"/>
    </location>
</feature>
<dbReference type="Proteomes" id="UP001185069">
    <property type="component" value="Unassembled WGS sequence"/>
</dbReference>
<proteinExistence type="predicted"/>
<keyword evidence="2" id="KW-0812">Transmembrane</keyword>
<keyword evidence="2" id="KW-1133">Transmembrane helix</keyword>
<comment type="caution">
    <text evidence="4">The sequence shown here is derived from an EMBL/GenBank/DDBJ whole genome shotgun (WGS) entry which is preliminary data.</text>
</comment>
<feature type="transmembrane region" description="Helical" evidence="2">
    <location>
        <begin position="37"/>
        <end position="57"/>
    </location>
</feature>
<dbReference type="RefSeq" id="WP_309796335.1">
    <property type="nucleotide sequence ID" value="NZ_BAAAHY010000006.1"/>
</dbReference>
<sequence>MSALTEQPIGSQGPSDAGGTPTTAAGRFRSWLRRSRFWLIVGGVFLLVCAFALSSTLGNPARSALDLAATNPAPNGAMAAAEILQRNGVGLTRTDSLSDTLNTLAAAGAAETTVLVYDPKSFLNADQAGQLRSSGARLVAIAPGPLTLAALNPQVKSAGRLQADPARPQVPAGCGNPDAMAAGSIDPGSSNQFTGPTSCFGGIVAQNQDGRFTAVGSTGLFRNDGLAKSGNAALALRLLGKDRNLVWYLPSVKDLASSDGQPSLSDLQPAWLAPLGVWLLIVGILAVLWRGRRDGPLVEEPLPVSVKASETVLGRARLYQDGRALAQAADNLRAAALQRLAIRFRIGREASADAVVLAVLEHSALPEAEVRRILQPAKPASESQFLIWAQRLETLEREVEREP</sequence>
<dbReference type="InterPro" id="IPR025646">
    <property type="entry name" value="DUF4350"/>
</dbReference>
<reference evidence="4 5" key="1">
    <citation type="submission" date="2023-07" db="EMBL/GenBank/DDBJ databases">
        <title>Sequencing the genomes of 1000 actinobacteria strains.</title>
        <authorList>
            <person name="Klenk H.-P."/>
        </authorList>
    </citation>
    <scope>NUCLEOTIDE SEQUENCE [LARGE SCALE GENOMIC DNA]</scope>
    <source>
        <strain evidence="4 5">DSM 14555</strain>
    </source>
</reference>
<evidence type="ECO:0000256" key="2">
    <source>
        <dbReference type="SAM" id="Phobius"/>
    </source>
</evidence>
<evidence type="ECO:0000313" key="4">
    <source>
        <dbReference type="EMBL" id="MDR6268595.1"/>
    </source>
</evidence>
<dbReference type="EMBL" id="JAVDQF010000001">
    <property type="protein sequence ID" value="MDR6268595.1"/>
    <property type="molecule type" value="Genomic_DNA"/>
</dbReference>
<keyword evidence="2" id="KW-0472">Membrane</keyword>
<dbReference type="Pfam" id="PF14258">
    <property type="entry name" value="DUF4350"/>
    <property type="match status" value="1"/>
</dbReference>
<accession>A0ABU1J849</accession>
<evidence type="ECO:0000256" key="1">
    <source>
        <dbReference type="SAM" id="MobiDB-lite"/>
    </source>
</evidence>
<feature type="domain" description="DUF4350" evidence="3">
    <location>
        <begin position="70"/>
        <end position="239"/>
    </location>
</feature>
<keyword evidence="5" id="KW-1185">Reference proteome</keyword>
<name>A0ABU1J849_9MICC</name>
<feature type="transmembrane region" description="Helical" evidence="2">
    <location>
        <begin position="271"/>
        <end position="289"/>
    </location>
</feature>
<organism evidence="4 5">
    <name type="scientific">Arthrobacter russicus</name>
    <dbReference type="NCBI Taxonomy" id="172040"/>
    <lineage>
        <taxon>Bacteria</taxon>
        <taxon>Bacillati</taxon>
        <taxon>Actinomycetota</taxon>
        <taxon>Actinomycetes</taxon>
        <taxon>Micrococcales</taxon>
        <taxon>Micrococcaceae</taxon>
        <taxon>Arthrobacter</taxon>
    </lineage>
</organism>